<comment type="caution">
    <text evidence="2">The sequence shown here is derived from an EMBL/GenBank/DDBJ whole genome shotgun (WGS) entry which is preliminary data.</text>
</comment>
<gene>
    <name evidence="2" type="ORF">AWC38_SpisGene18972</name>
</gene>
<dbReference type="Gene3D" id="1.20.1000.10">
    <property type="entry name" value="Guanylate-binding protein, C-terminal domain"/>
    <property type="match status" value="1"/>
</dbReference>
<name>A0A2B4RKG0_STYPI</name>
<dbReference type="Proteomes" id="UP000225706">
    <property type="component" value="Unassembled WGS sequence"/>
</dbReference>
<dbReference type="EMBL" id="LSMT01000522">
    <property type="protein sequence ID" value="PFX16732.1"/>
    <property type="molecule type" value="Genomic_DNA"/>
</dbReference>
<evidence type="ECO:0008006" key="4">
    <source>
        <dbReference type="Google" id="ProtNLM"/>
    </source>
</evidence>
<evidence type="ECO:0000313" key="2">
    <source>
        <dbReference type="EMBL" id="PFX16732.1"/>
    </source>
</evidence>
<keyword evidence="1" id="KW-0175">Coiled coil</keyword>
<sequence>MVQLYVDAINAPDAIPNVQSAWDAFVEGKCADAKQCALQMYDALMTARLSDGLPCSNSDIRMCHNDALEECDDQLVTELAGISTNSVELTSREFQASRKKNFDEERSRELAARAYQEQERKRLEEQQARLQQGNLEQKKQMEMLIRNLNEEKRRFADQMNGERKAHQDQLQNMMEASMRKAQQERQAFMRENKAIQDRFLKFQERNQENMKMVKNLSDQAAQQEKEREVLRQQMKDQADQDKEDLMKAINDKHDEEMKALRNEMNVTSNEVERKVPPDEIKSGETAGLIEKRTREAEERQRKIAETREKQQEVEKPGFLKKALKFAGKVVPLVGVTVSAFVPGVAPIVLPVTAVVGGACEYVSDHFCSIM</sequence>
<evidence type="ECO:0000313" key="3">
    <source>
        <dbReference type="Proteomes" id="UP000225706"/>
    </source>
</evidence>
<keyword evidence="3" id="KW-1185">Reference proteome</keyword>
<protein>
    <recommendedName>
        <fullName evidence="4">Guanylate-binding protein/Atlastin C-terminal domain-containing protein</fullName>
    </recommendedName>
</protein>
<dbReference type="OrthoDB" id="5973237at2759"/>
<dbReference type="AlphaFoldDB" id="A0A2B4RKG0"/>
<proteinExistence type="predicted"/>
<reference evidence="2" key="1">
    <citation type="journal article" date="2017" name="J. ISSAAS">
        <title>Comparative analysis of the genomes of Stylophora pistillata and Acropora digitifera provides evidence for extensive differences between species of corals.</title>
        <authorList>
            <person name="Voolstra C.R."/>
            <person name="Li Y."/>
            <person name="Liew Y.J."/>
            <person name="Baumgarten S."/>
            <person name="Zoccola D."/>
            <person name="Flot J.-F."/>
            <person name="Tambutte S."/>
            <person name="Allemand D."/>
            <person name="Aranda M."/>
        </authorList>
    </citation>
    <scope>NUCLEOTIDE SEQUENCE</scope>
    <source>
        <strain evidence="2">CSM Monaco</strain>
        <tissue evidence="2">Whole animal</tissue>
    </source>
</reference>
<organism evidence="2 3">
    <name type="scientific">Stylophora pistillata</name>
    <name type="common">Smooth cauliflower coral</name>
    <dbReference type="NCBI Taxonomy" id="50429"/>
    <lineage>
        <taxon>Eukaryota</taxon>
        <taxon>Metazoa</taxon>
        <taxon>Cnidaria</taxon>
        <taxon>Anthozoa</taxon>
        <taxon>Hexacorallia</taxon>
        <taxon>Scleractinia</taxon>
        <taxon>Astrocoeniina</taxon>
        <taxon>Pocilloporidae</taxon>
        <taxon>Stylophora</taxon>
    </lineage>
</organism>
<evidence type="ECO:0000256" key="1">
    <source>
        <dbReference type="SAM" id="Coils"/>
    </source>
</evidence>
<feature type="coiled-coil region" evidence="1">
    <location>
        <begin position="113"/>
        <end position="314"/>
    </location>
</feature>
<accession>A0A2B4RKG0</accession>